<evidence type="ECO:0000313" key="9">
    <source>
        <dbReference type="EMBL" id="GLW68118.1"/>
    </source>
</evidence>
<dbReference type="Pfam" id="PF02687">
    <property type="entry name" value="FtsX"/>
    <property type="match status" value="2"/>
</dbReference>
<dbReference type="EMBL" id="BSSA01000001">
    <property type="protein sequence ID" value="GLW68118.1"/>
    <property type="molecule type" value="Genomic_DNA"/>
</dbReference>
<feature type="transmembrane region" description="Helical" evidence="7">
    <location>
        <begin position="217"/>
        <end position="241"/>
    </location>
</feature>
<keyword evidence="4 7" id="KW-1133">Transmembrane helix</keyword>
<evidence type="ECO:0000256" key="4">
    <source>
        <dbReference type="ARBA" id="ARBA00022989"/>
    </source>
</evidence>
<dbReference type="PANTHER" id="PTHR30287:SF2">
    <property type="entry name" value="BLL1001 PROTEIN"/>
    <property type="match status" value="1"/>
</dbReference>
<dbReference type="InterPro" id="IPR038766">
    <property type="entry name" value="Membrane_comp_ABC_pdt"/>
</dbReference>
<feature type="transmembrane region" description="Helical" evidence="7">
    <location>
        <begin position="262"/>
        <end position="287"/>
    </location>
</feature>
<evidence type="ECO:0000256" key="6">
    <source>
        <dbReference type="SAM" id="MobiDB-lite"/>
    </source>
</evidence>
<dbReference type="Proteomes" id="UP001165041">
    <property type="component" value="Unassembled WGS sequence"/>
</dbReference>
<dbReference type="RefSeq" id="WP_285732787.1">
    <property type="nucleotide sequence ID" value="NZ_BSSA01000001.1"/>
</dbReference>
<feature type="transmembrane region" description="Helical" evidence="7">
    <location>
        <begin position="433"/>
        <end position="455"/>
    </location>
</feature>
<dbReference type="AlphaFoldDB" id="A0A9W6UZC7"/>
<keyword evidence="5 7" id="KW-0472">Membrane</keyword>
<comment type="subcellular location">
    <subcellularLocation>
        <location evidence="1">Cell membrane</location>
        <topology evidence="1">Multi-pass membrane protein</topology>
    </subcellularLocation>
</comment>
<evidence type="ECO:0000256" key="7">
    <source>
        <dbReference type="SAM" id="Phobius"/>
    </source>
</evidence>
<feature type="transmembrane region" description="Helical" evidence="7">
    <location>
        <begin position="354"/>
        <end position="372"/>
    </location>
</feature>
<feature type="compositionally biased region" description="Low complexity" evidence="6">
    <location>
        <begin position="72"/>
        <end position="83"/>
    </location>
</feature>
<gene>
    <name evidence="9" type="ORF">Kpho02_04170</name>
</gene>
<feature type="transmembrane region" description="Helical" evidence="7">
    <location>
        <begin position="384"/>
        <end position="412"/>
    </location>
</feature>
<dbReference type="PANTHER" id="PTHR30287">
    <property type="entry name" value="MEMBRANE COMPONENT OF PREDICTED ABC SUPERFAMILY METABOLITE UPTAKE TRANSPORTER"/>
    <property type="match status" value="1"/>
</dbReference>
<accession>A0A9W6UZC7</accession>
<organism evidence="9 10">
    <name type="scientific">Kitasatospora phosalacinea</name>
    <dbReference type="NCBI Taxonomy" id="2065"/>
    <lineage>
        <taxon>Bacteria</taxon>
        <taxon>Bacillati</taxon>
        <taxon>Actinomycetota</taxon>
        <taxon>Actinomycetes</taxon>
        <taxon>Kitasatosporales</taxon>
        <taxon>Streptomycetaceae</taxon>
        <taxon>Kitasatospora</taxon>
    </lineage>
</organism>
<keyword evidence="2" id="KW-1003">Cell membrane</keyword>
<protein>
    <recommendedName>
        <fullName evidence="8">ABC3 transporter permease C-terminal domain-containing protein</fullName>
    </recommendedName>
</protein>
<evidence type="ECO:0000313" key="10">
    <source>
        <dbReference type="Proteomes" id="UP001165041"/>
    </source>
</evidence>
<evidence type="ECO:0000256" key="5">
    <source>
        <dbReference type="ARBA" id="ARBA00023136"/>
    </source>
</evidence>
<evidence type="ECO:0000256" key="3">
    <source>
        <dbReference type="ARBA" id="ARBA00022692"/>
    </source>
</evidence>
<comment type="caution">
    <text evidence="9">The sequence shown here is derived from an EMBL/GenBank/DDBJ whole genome shotgun (WGS) entry which is preliminary data.</text>
</comment>
<evidence type="ECO:0000259" key="8">
    <source>
        <dbReference type="Pfam" id="PF02687"/>
    </source>
</evidence>
<evidence type="ECO:0000256" key="2">
    <source>
        <dbReference type="ARBA" id="ARBA00022475"/>
    </source>
</evidence>
<sequence length="765" mass="79384">MIRLGLRLAVSGGREAWLRLLVTAVAVAVGVGLLFTTLAAVNAVHAQNGRYAWANSGFSAASQADPADREAAGAAGPTAAGPTADGDAPLWWLVRRDYFQGRQIGRIDVAPTGPTGALPPGVDRLPADGEYYLSPALAKLADAVPPEQLADRYGSHRIGILGKDALPGPDSLVALVGGTPQEVSKVDGAVQVARILTTPPDRCDDCVVGIQSNGVTLILTVVAGALVFPLLILIGTATRLSATQRERRFAAMRLVGATPRQVAAVSAVEAALAAAAGALLGFLPYLAVRGRVAELSLTTERFYASDLTLTLPQVAALLLGVPLAAVVAARIALRRVQVSPLGVSRRVTPEPPRAWRVAPLLAGLAELVFLLFRHPESVPGQVRGYLSSFVLIMLGIVLSGPWLTGRAAALLARRTQHPATLIAARRLADNPTAGFRAVSGLVLALLVMTATIGIITTMTDERGRVEGGPQFDHVLLDNLSDGRTPEGLDRSSGPPAPPGFTAGLQAVPGVRATMLVHPLDEVVPVHVGEETTASEVVTCPELDAVGVFGHCEPGAATAYLPSVLAGFRDYSGTAWPAAPHTPEQVAALPVVNVVVATDGSPTAVERVRTAVDAAYPAVRQAMTLSEGRKLSGSELEGFQQLARVVILATFPIAGCSLAVSVAAALGERKRPFSLLRLSGVSLAMLRRVVLMESAVPLLAVSALAIGTGLLAADLFLRSQLKYTLHSLGTGYYLAVAGGLAGALAVIGATLPLLRRITGPETARNE</sequence>
<proteinExistence type="predicted"/>
<name>A0A9W6UZC7_9ACTN</name>
<feature type="domain" description="ABC3 transporter permease C-terminal" evidence="8">
    <location>
        <begin position="224"/>
        <end position="335"/>
    </location>
</feature>
<keyword evidence="3 7" id="KW-0812">Transmembrane</keyword>
<evidence type="ECO:0000256" key="1">
    <source>
        <dbReference type="ARBA" id="ARBA00004651"/>
    </source>
</evidence>
<feature type="transmembrane region" description="Helical" evidence="7">
    <location>
        <begin position="644"/>
        <end position="667"/>
    </location>
</feature>
<feature type="transmembrane region" description="Helical" evidence="7">
    <location>
        <begin position="688"/>
        <end position="711"/>
    </location>
</feature>
<feature type="domain" description="ABC3 transporter permease C-terminal" evidence="8">
    <location>
        <begin position="644"/>
        <end position="756"/>
    </location>
</feature>
<feature type="transmembrane region" description="Helical" evidence="7">
    <location>
        <begin position="307"/>
        <end position="333"/>
    </location>
</feature>
<feature type="transmembrane region" description="Helical" evidence="7">
    <location>
        <begin position="20"/>
        <end position="41"/>
    </location>
</feature>
<dbReference type="InterPro" id="IPR003838">
    <property type="entry name" value="ABC3_permease_C"/>
</dbReference>
<feature type="transmembrane region" description="Helical" evidence="7">
    <location>
        <begin position="731"/>
        <end position="753"/>
    </location>
</feature>
<reference evidence="9" key="1">
    <citation type="submission" date="2023-02" db="EMBL/GenBank/DDBJ databases">
        <title>Kitasatospora phosalacinea NBRC 14627.</title>
        <authorList>
            <person name="Ichikawa N."/>
            <person name="Sato H."/>
            <person name="Tonouchi N."/>
        </authorList>
    </citation>
    <scope>NUCLEOTIDE SEQUENCE</scope>
    <source>
        <strain evidence="9">NBRC 14627</strain>
    </source>
</reference>
<dbReference type="GO" id="GO:0005886">
    <property type="term" value="C:plasma membrane"/>
    <property type="evidence" value="ECO:0007669"/>
    <property type="project" value="UniProtKB-SubCell"/>
</dbReference>
<feature type="region of interest" description="Disordered" evidence="6">
    <location>
        <begin position="64"/>
        <end position="83"/>
    </location>
</feature>